<gene>
    <name evidence="1" type="ORF">Bhyg_12432</name>
</gene>
<name>A0A9Q0MXK3_9DIPT</name>
<proteinExistence type="predicted"/>
<dbReference type="Proteomes" id="UP001151699">
    <property type="component" value="Chromosome X"/>
</dbReference>
<keyword evidence="2" id="KW-1185">Reference proteome</keyword>
<feature type="non-terminal residue" evidence="1">
    <location>
        <position position="1"/>
    </location>
</feature>
<evidence type="ECO:0000313" key="2">
    <source>
        <dbReference type="Proteomes" id="UP001151699"/>
    </source>
</evidence>
<reference evidence="1" key="1">
    <citation type="submission" date="2022-07" db="EMBL/GenBank/DDBJ databases">
        <authorList>
            <person name="Trinca V."/>
            <person name="Uliana J.V.C."/>
            <person name="Torres T.T."/>
            <person name="Ward R.J."/>
            <person name="Monesi N."/>
        </authorList>
    </citation>
    <scope>NUCLEOTIDE SEQUENCE</scope>
    <source>
        <strain evidence="1">HSMRA1968</strain>
        <tissue evidence="1">Whole embryos</tissue>
    </source>
</reference>
<evidence type="ECO:0000313" key="1">
    <source>
        <dbReference type="EMBL" id="KAJ6639685.1"/>
    </source>
</evidence>
<protein>
    <submittedName>
        <fullName evidence="1">Uncharacterized protein</fullName>
    </submittedName>
</protein>
<organism evidence="1 2">
    <name type="scientific">Pseudolycoriella hygida</name>
    <dbReference type="NCBI Taxonomy" id="35572"/>
    <lineage>
        <taxon>Eukaryota</taxon>
        <taxon>Metazoa</taxon>
        <taxon>Ecdysozoa</taxon>
        <taxon>Arthropoda</taxon>
        <taxon>Hexapoda</taxon>
        <taxon>Insecta</taxon>
        <taxon>Pterygota</taxon>
        <taxon>Neoptera</taxon>
        <taxon>Endopterygota</taxon>
        <taxon>Diptera</taxon>
        <taxon>Nematocera</taxon>
        <taxon>Sciaroidea</taxon>
        <taxon>Sciaridae</taxon>
        <taxon>Pseudolycoriella</taxon>
    </lineage>
</organism>
<accession>A0A9Q0MXK3</accession>
<dbReference type="AlphaFoldDB" id="A0A9Q0MXK3"/>
<comment type="caution">
    <text evidence="1">The sequence shown here is derived from an EMBL/GenBank/DDBJ whole genome shotgun (WGS) entry which is preliminary data.</text>
</comment>
<sequence>MKWDSRFFLKVTNIFKITVKENFYSTDNNPTDQAFIYKGIFFPTIVKDDTFKPITEWVHTTTAQATTKEMTLATIKESTLGTTPE</sequence>
<dbReference type="EMBL" id="WJQU01000003">
    <property type="protein sequence ID" value="KAJ6639685.1"/>
    <property type="molecule type" value="Genomic_DNA"/>
</dbReference>